<proteinExistence type="predicted"/>
<organism evidence="2 3">
    <name type="scientific">Urechidicola croceus</name>
    <dbReference type="NCBI Taxonomy" id="1850246"/>
    <lineage>
        <taxon>Bacteria</taxon>
        <taxon>Pseudomonadati</taxon>
        <taxon>Bacteroidota</taxon>
        <taxon>Flavobacteriia</taxon>
        <taxon>Flavobacteriales</taxon>
        <taxon>Flavobacteriaceae</taxon>
        <taxon>Urechidicola</taxon>
    </lineage>
</organism>
<evidence type="ECO:0000256" key="1">
    <source>
        <dbReference type="SAM" id="Coils"/>
    </source>
</evidence>
<dbReference type="Proteomes" id="UP000176050">
    <property type="component" value="Chromosome"/>
</dbReference>
<reference evidence="2 3" key="1">
    <citation type="submission" date="2016-10" db="EMBL/GenBank/DDBJ databases">
        <title>Lutibacter sp. LPB0138, isolated from marine gastropod.</title>
        <authorList>
            <person name="Kim E."/>
            <person name="Yi H."/>
        </authorList>
    </citation>
    <scope>NUCLEOTIDE SEQUENCE [LARGE SCALE GENOMIC DNA]</scope>
    <source>
        <strain evidence="2 3">LPB0138</strain>
    </source>
</reference>
<dbReference type="Gene3D" id="1.10.1660.10">
    <property type="match status" value="1"/>
</dbReference>
<accession>A0A1D8P7Z5</accession>
<dbReference type="AlphaFoldDB" id="A0A1D8P7Z5"/>
<dbReference type="OrthoDB" id="1494789at2"/>
<feature type="coiled-coil region" evidence="1">
    <location>
        <begin position="71"/>
        <end position="98"/>
    </location>
</feature>
<evidence type="ECO:0000313" key="2">
    <source>
        <dbReference type="EMBL" id="AOW20686.1"/>
    </source>
</evidence>
<keyword evidence="1" id="KW-0175">Coiled coil</keyword>
<dbReference type="KEGG" id="lul:LPB138_08355"/>
<dbReference type="RefSeq" id="WP_070236859.1">
    <property type="nucleotide sequence ID" value="NZ_CP017478.1"/>
</dbReference>
<name>A0A1D8P7Z5_9FLAO</name>
<keyword evidence="3" id="KW-1185">Reference proteome</keyword>
<sequence length="98" mass="11611">METTDFISIERISTHYNIPISFIQNLNEYDLVQFIEVEETVCIYKTEIKEIEKMMRLHYELDINMEGLDAIFNLLNKVDSLKQEVVTLQNKLRLLGDL</sequence>
<evidence type="ECO:0000313" key="3">
    <source>
        <dbReference type="Proteomes" id="UP000176050"/>
    </source>
</evidence>
<dbReference type="EMBL" id="CP017478">
    <property type="protein sequence ID" value="AOW20686.1"/>
    <property type="molecule type" value="Genomic_DNA"/>
</dbReference>
<gene>
    <name evidence="2" type="ORF">LPB138_08355</name>
</gene>
<dbReference type="STRING" id="1850246.LPB138_08355"/>
<protein>
    <recommendedName>
        <fullName evidence="4">MerR family transcriptional regulator</fullName>
    </recommendedName>
</protein>
<evidence type="ECO:0008006" key="4">
    <source>
        <dbReference type="Google" id="ProtNLM"/>
    </source>
</evidence>
<dbReference type="Pfam" id="PF13591">
    <property type="entry name" value="MerR_2"/>
    <property type="match status" value="1"/>
</dbReference>